<dbReference type="EMBL" id="JAFBEB010000001">
    <property type="protein sequence ID" value="MBM7588615.1"/>
    <property type="molecule type" value="Genomic_DNA"/>
</dbReference>
<dbReference type="CDD" id="cd07249">
    <property type="entry name" value="MMCE"/>
    <property type="match status" value="1"/>
</dbReference>
<dbReference type="InterPro" id="IPR017515">
    <property type="entry name" value="MeMalonyl-CoA_epimerase"/>
</dbReference>
<dbReference type="Gene3D" id="3.10.180.10">
    <property type="entry name" value="2,3-Dihydroxybiphenyl 1,2-Dioxygenase, domain 1"/>
    <property type="match status" value="1"/>
</dbReference>
<evidence type="ECO:0000313" key="5">
    <source>
        <dbReference type="EMBL" id="MBM7588615.1"/>
    </source>
</evidence>
<comment type="similarity">
    <text evidence="1">Belongs to the methylmalonyl-CoA epimerase family.</text>
</comment>
<dbReference type="PANTHER" id="PTHR43048:SF3">
    <property type="entry name" value="METHYLMALONYL-COA EPIMERASE, MITOCHONDRIAL"/>
    <property type="match status" value="1"/>
</dbReference>
<dbReference type="InterPro" id="IPR029068">
    <property type="entry name" value="Glyas_Bleomycin-R_OHBP_Dase"/>
</dbReference>
<sequence>MREIVAGFAAWSGSNGTKHIPGGKFAHIGVAVKRIEAVLPFYCEQLGMLLLQQEVVDREQVKICMLGCGEMRLELLEPLGTESPVGKFLRKRGEGMHHLAFEVRDIEQQLAHLRNQGVRLLDECPRQGANDSLIAFLHPQAASGVLIELIQSLPRKESGDERADPAENR</sequence>
<dbReference type="PANTHER" id="PTHR43048">
    <property type="entry name" value="METHYLMALONYL-COA EPIMERASE"/>
    <property type="match status" value="1"/>
</dbReference>
<keyword evidence="2" id="KW-0479">Metal-binding</keyword>
<dbReference type="NCBIfam" id="TIGR03081">
    <property type="entry name" value="metmalonyl_epim"/>
    <property type="match status" value="1"/>
</dbReference>
<evidence type="ECO:0000256" key="1">
    <source>
        <dbReference type="ARBA" id="ARBA00009308"/>
    </source>
</evidence>
<keyword evidence="6" id="KW-1185">Reference proteome</keyword>
<keyword evidence="3" id="KW-0175">Coiled coil</keyword>
<name>A0A939BN90_9BACL</name>
<dbReference type="InterPro" id="IPR051785">
    <property type="entry name" value="MMCE/EMCE_epimerase"/>
</dbReference>
<dbReference type="InterPro" id="IPR037523">
    <property type="entry name" value="VOC_core"/>
</dbReference>
<reference evidence="5" key="1">
    <citation type="submission" date="2021-01" db="EMBL/GenBank/DDBJ databases">
        <title>Genomic Encyclopedia of Type Strains, Phase IV (KMG-IV): sequencing the most valuable type-strain genomes for metagenomic binning, comparative biology and taxonomic classification.</title>
        <authorList>
            <person name="Goeker M."/>
        </authorList>
    </citation>
    <scope>NUCLEOTIDE SEQUENCE</scope>
    <source>
        <strain evidence="5">DSM 25523</strain>
    </source>
</reference>
<dbReference type="GO" id="GO:0004493">
    <property type="term" value="F:methylmalonyl-CoA epimerase activity"/>
    <property type="evidence" value="ECO:0007669"/>
    <property type="project" value="TreeGrafter"/>
</dbReference>
<dbReference type="AlphaFoldDB" id="A0A939BN90"/>
<feature type="domain" description="VOC" evidence="4">
    <location>
        <begin position="24"/>
        <end position="152"/>
    </location>
</feature>
<evidence type="ECO:0000256" key="3">
    <source>
        <dbReference type="SAM" id="Coils"/>
    </source>
</evidence>
<feature type="coiled-coil region" evidence="3">
    <location>
        <begin position="96"/>
        <end position="123"/>
    </location>
</feature>
<dbReference type="SUPFAM" id="SSF54593">
    <property type="entry name" value="Glyoxalase/Bleomycin resistance protein/Dihydroxybiphenyl dioxygenase"/>
    <property type="match status" value="1"/>
</dbReference>
<evidence type="ECO:0000313" key="6">
    <source>
        <dbReference type="Proteomes" id="UP000717624"/>
    </source>
</evidence>
<organism evidence="5 6">
    <name type="scientific">Brevibacillus fulvus</name>
    <dbReference type="NCBI Taxonomy" id="1125967"/>
    <lineage>
        <taxon>Bacteria</taxon>
        <taxon>Bacillati</taxon>
        <taxon>Bacillota</taxon>
        <taxon>Bacilli</taxon>
        <taxon>Bacillales</taxon>
        <taxon>Paenibacillaceae</taxon>
        <taxon>Brevibacillus</taxon>
    </lineage>
</organism>
<dbReference type="Proteomes" id="UP000717624">
    <property type="component" value="Unassembled WGS sequence"/>
</dbReference>
<proteinExistence type="inferred from homology"/>
<evidence type="ECO:0000259" key="4">
    <source>
        <dbReference type="PROSITE" id="PS51819"/>
    </source>
</evidence>
<dbReference type="GO" id="GO:0046872">
    <property type="term" value="F:metal ion binding"/>
    <property type="evidence" value="ECO:0007669"/>
    <property type="project" value="UniProtKB-KW"/>
</dbReference>
<gene>
    <name evidence="5" type="ORF">JOD01_000201</name>
</gene>
<accession>A0A939BN90</accession>
<protein>
    <submittedName>
        <fullName evidence="5">Methylmalonyl-CoA epimerase</fullName>
    </submittedName>
</protein>
<comment type="caution">
    <text evidence="5">The sequence shown here is derived from an EMBL/GenBank/DDBJ whole genome shotgun (WGS) entry which is preliminary data.</text>
</comment>
<dbReference type="GO" id="GO:0046491">
    <property type="term" value="P:L-methylmalonyl-CoA metabolic process"/>
    <property type="evidence" value="ECO:0007669"/>
    <property type="project" value="TreeGrafter"/>
</dbReference>
<dbReference type="RefSeq" id="WP_239565107.1">
    <property type="nucleotide sequence ID" value="NZ_BAABIN010000009.1"/>
</dbReference>
<evidence type="ECO:0000256" key="2">
    <source>
        <dbReference type="ARBA" id="ARBA00022723"/>
    </source>
</evidence>
<dbReference type="Pfam" id="PF13669">
    <property type="entry name" value="Glyoxalase_4"/>
    <property type="match status" value="1"/>
</dbReference>
<dbReference type="PROSITE" id="PS51819">
    <property type="entry name" value="VOC"/>
    <property type="match status" value="1"/>
</dbReference>